<dbReference type="Proteomes" id="UP000789396">
    <property type="component" value="Unassembled WGS sequence"/>
</dbReference>
<sequence>HYGTNINNNKEKIQRKKKKLNDDDLSYIESVTIISESKKISAE</sequence>
<accession>A0A9N9KB76</accession>
<gene>
    <name evidence="1" type="ORF">RFULGI_LOCUS19572</name>
</gene>
<proteinExistence type="predicted"/>
<comment type="caution">
    <text evidence="1">The sequence shown here is derived from an EMBL/GenBank/DDBJ whole genome shotgun (WGS) entry which is preliminary data.</text>
</comment>
<name>A0A9N9KB76_9GLOM</name>
<reference evidence="1" key="1">
    <citation type="submission" date="2021-06" db="EMBL/GenBank/DDBJ databases">
        <authorList>
            <person name="Kallberg Y."/>
            <person name="Tangrot J."/>
            <person name="Rosling A."/>
        </authorList>
    </citation>
    <scope>NUCLEOTIDE SEQUENCE</scope>
    <source>
        <strain evidence="1">IN212</strain>
    </source>
</reference>
<evidence type="ECO:0000313" key="1">
    <source>
        <dbReference type="EMBL" id="CAG8820193.1"/>
    </source>
</evidence>
<feature type="non-terminal residue" evidence="1">
    <location>
        <position position="43"/>
    </location>
</feature>
<protein>
    <submittedName>
        <fullName evidence="1">14979_t:CDS:1</fullName>
    </submittedName>
</protein>
<feature type="non-terminal residue" evidence="1">
    <location>
        <position position="1"/>
    </location>
</feature>
<keyword evidence="2" id="KW-1185">Reference proteome</keyword>
<dbReference type="EMBL" id="CAJVPZ010098621">
    <property type="protein sequence ID" value="CAG8820193.1"/>
    <property type="molecule type" value="Genomic_DNA"/>
</dbReference>
<organism evidence="1 2">
    <name type="scientific">Racocetra fulgida</name>
    <dbReference type="NCBI Taxonomy" id="60492"/>
    <lineage>
        <taxon>Eukaryota</taxon>
        <taxon>Fungi</taxon>
        <taxon>Fungi incertae sedis</taxon>
        <taxon>Mucoromycota</taxon>
        <taxon>Glomeromycotina</taxon>
        <taxon>Glomeromycetes</taxon>
        <taxon>Diversisporales</taxon>
        <taxon>Gigasporaceae</taxon>
        <taxon>Racocetra</taxon>
    </lineage>
</organism>
<evidence type="ECO:0000313" key="2">
    <source>
        <dbReference type="Proteomes" id="UP000789396"/>
    </source>
</evidence>
<dbReference type="AlphaFoldDB" id="A0A9N9KB76"/>